<evidence type="ECO:0000313" key="1">
    <source>
        <dbReference type="EMBL" id="KKK95286.1"/>
    </source>
</evidence>
<proteinExistence type="predicted"/>
<gene>
    <name evidence="1" type="ORF">LCGC14_2674350</name>
</gene>
<dbReference type="EMBL" id="LAZR01046977">
    <property type="protein sequence ID" value="KKK95286.1"/>
    <property type="molecule type" value="Genomic_DNA"/>
</dbReference>
<sequence length="80" mass="9462">MITYTVKYKRLGLFSCWKKLKKVKGDGLVENNISRFFILEDETRIELPVVLIFTFSKGRFYGIKERMEEEARQPISLKKG</sequence>
<organism evidence="1">
    <name type="scientific">marine sediment metagenome</name>
    <dbReference type="NCBI Taxonomy" id="412755"/>
    <lineage>
        <taxon>unclassified sequences</taxon>
        <taxon>metagenomes</taxon>
        <taxon>ecological metagenomes</taxon>
    </lineage>
</organism>
<protein>
    <submittedName>
        <fullName evidence="1">Uncharacterized protein</fullName>
    </submittedName>
</protein>
<dbReference type="AlphaFoldDB" id="A0A0F9CF07"/>
<name>A0A0F9CF07_9ZZZZ</name>
<comment type="caution">
    <text evidence="1">The sequence shown here is derived from an EMBL/GenBank/DDBJ whole genome shotgun (WGS) entry which is preliminary data.</text>
</comment>
<accession>A0A0F9CF07</accession>
<reference evidence="1" key="1">
    <citation type="journal article" date="2015" name="Nature">
        <title>Complex archaea that bridge the gap between prokaryotes and eukaryotes.</title>
        <authorList>
            <person name="Spang A."/>
            <person name="Saw J.H."/>
            <person name="Jorgensen S.L."/>
            <person name="Zaremba-Niedzwiedzka K."/>
            <person name="Martijn J."/>
            <person name="Lind A.E."/>
            <person name="van Eijk R."/>
            <person name="Schleper C."/>
            <person name="Guy L."/>
            <person name="Ettema T.J."/>
        </authorList>
    </citation>
    <scope>NUCLEOTIDE SEQUENCE</scope>
</reference>